<proteinExistence type="predicted"/>
<evidence type="ECO:0000313" key="2">
    <source>
        <dbReference type="Proteomes" id="UP001501671"/>
    </source>
</evidence>
<dbReference type="RefSeq" id="WP_345250585.1">
    <property type="nucleotide sequence ID" value="NZ_BAABFO010000013.1"/>
</dbReference>
<dbReference type="PANTHER" id="PTHR17985:SF8">
    <property type="entry name" value="TRANSPORT AND GOLGI ORGANIZATION PROTEIN 2 HOMOLOG"/>
    <property type="match status" value="1"/>
</dbReference>
<dbReference type="InterPro" id="IPR008551">
    <property type="entry name" value="TANGO2"/>
</dbReference>
<organism evidence="1 2">
    <name type="scientific">Pigmentiphaga soli</name>
    <dbReference type="NCBI Taxonomy" id="1007095"/>
    <lineage>
        <taxon>Bacteria</taxon>
        <taxon>Pseudomonadati</taxon>
        <taxon>Pseudomonadota</taxon>
        <taxon>Betaproteobacteria</taxon>
        <taxon>Burkholderiales</taxon>
        <taxon>Alcaligenaceae</taxon>
        <taxon>Pigmentiphaga</taxon>
    </lineage>
</organism>
<dbReference type="Proteomes" id="UP001501671">
    <property type="component" value="Unassembled WGS sequence"/>
</dbReference>
<comment type="caution">
    <text evidence="1">The sequence shown here is derived from an EMBL/GenBank/DDBJ whole genome shotgun (WGS) entry which is preliminary data.</text>
</comment>
<accession>A0ABP8H8L1</accession>
<gene>
    <name evidence="1" type="ORF">GCM10023144_29250</name>
</gene>
<dbReference type="PANTHER" id="PTHR17985">
    <property type="entry name" value="SER/THR-RICH PROTEIN T10 IN DGCR REGION"/>
    <property type="match status" value="1"/>
</dbReference>
<reference evidence="2" key="1">
    <citation type="journal article" date="2019" name="Int. J. Syst. Evol. Microbiol.">
        <title>The Global Catalogue of Microorganisms (GCM) 10K type strain sequencing project: providing services to taxonomists for standard genome sequencing and annotation.</title>
        <authorList>
            <consortium name="The Broad Institute Genomics Platform"/>
            <consortium name="The Broad Institute Genome Sequencing Center for Infectious Disease"/>
            <person name="Wu L."/>
            <person name="Ma J."/>
        </authorList>
    </citation>
    <scope>NUCLEOTIDE SEQUENCE [LARGE SCALE GENOMIC DNA]</scope>
    <source>
        <strain evidence="2">JCM 17666</strain>
    </source>
</reference>
<evidence type="ECO:0000313" key="1">
    <source>
        <dbReference type="EMBL" id="GAA4335660.1"/>
    </source>
</evidence>
<dbReference type="Pfam" id="PF05742">
    <property type="entry name" value="TANGO2"/>
    <property type="match status" value="1"/>
</dbReference>
<dbReference type="EMBL" id="BAABFO010000013">
    <property type="protein sequence ID" value="GAA4335660.1"/>
    <property type="molecule type" value="Genomic_DNA"/>
</dbReference>
<sequence length="271" mass="29235">MCLIALSWDPAGPRRLLVLANRDEFYARPTRPADWWDDHPDVWGGRDLSAGGTWLGITRGGRFAAITNYREPGRHDPRAQSRGHLVLDFLAGDMPAAGYLQELGARAGRFNGFNLLVGEMAGPSAVLGYLSHRAGQAAHEPAMLPAGLYGLSNAVLDTPWPKVLRTIAGLSAIDGDADALSACFELLSDRRIAADAELPSTGVSLERERMLSAPFIVSPDYGTRAQTVLRITRDGIVDALERSYDDAAQAGSLRPAAERQVRFALANTASR</sequence>
<name>A0ABP8H8L1_9BURK</name>
<protein>
    <submittedName>
        <fullName evidence="1">NRDE family protein</fullName>
    </submittedName>
</protein>
<keyword evidence="2" id="KW-1185">Reference proteome</keyword>